<comment type="similarity">
    <text evidence="3">Belongs to the DRC4 family.</text>
</comment>
<proteinExistence type="inferred from homology"/>
<dbReference type="GO" id="GO:0005874">
    <property type="term" value="C:microtubule"/>
    <property type="evidence" value="ECO:0007669"/>
    <property type="project" value="UniProtKB-KW"/>
</dbReference>
<feature type="compositionally biased region" description="Basic residues" evidence="12">
    <location>
        <begin position="1"/>
        <end position="13"/>
    </location>
</feature>
<comment type="subcellular location">
    <subcellularLocation>
        <location evidence="1">Cell projection</location>
        <location evidence="1">Cilium</location>
        <location evidence="1">Flagellum</location>
    </subcellularLocation>
    <subcellularLocation>
        <location evidence="2">Cytoplasm</location>
        <location evidence="2">Cytoskeleton</location>
    </subcellularLocation>
</comment>
<dbReference type="Pfam" id="PF13851">
    <property type="entry name" value="GAS"/>
    <property type="match status" value="1"/>
</dbReference>
<dbReference type="GO" id="GO:0031267">
    <property type="term" value="F:small GTPase binding"/>
    <property type="evidence" value="ECO:0007669"/>
    <property type="project" value="InterPro"/>
</dbReference>
<gene>
    <name evidence="14" type="ORF">CYMTET_42476</name>
</gene>
<keyword evidence="7 11" id="KW-0175">Coiled coil</keyword>
<dbReference type="PANTHER" id="PTHR31543:SF0">
    <property type="entry name" value="DYNEIN REGULATORY COMPLEX SUBUNIT 4"/>
    <property type="match status" value="1"/>
</dbReference>
<reference evidence="14 15" key="1">
    <citation type="journal article" date="2015" name="Genome Biol. Evol.">
        <title>Comparative Genomics of a Bacterivorous Green Alga Reveals Evolutionary Causalities and Consequences of Phago-Mixotrophic Mode of Nutrition.</title>
        <authorList>
            <person name="Burns J.A."/>
            <person name="Paasch A."/>
            <person name="Narechania A."/>
            <person name="Kim E."/>
        </authorList>
    </citation>
    <scope>NUCLEOTIDE SEQUENCE [LARGE SCALE GENOMIC DNA]</scope>
    <source>
        <strain evidence="14 15">PLY_AMNH</strain>
    </source>
</reference>
<keyword evidence="10" id="KW-0966">Cell projection</keyword>
<keyword evidence="5" id="KW-0493">Microtubule</keyword>
<evidence type="ECO:0000256" key="11">
    <source>
        <dbReference type="SAM" id="Coils"/>
    </source>
</evidence>
<evidence type="ECO:0000256" key="4">
    <source>
        <dbReference type="ARBA" id="ARBA00022490"/>
    </source>
</evidence>
<evidence type="ECO:0000256" key="10">
    <source>
        <dbReference type="ARBA" id="ARBA00023273"/>
    </source>
</evidence>
<evidence type="ECO:0000256" key="8">
    <source>
        <dbReference type="ARBA" id="ARBA00023069"/>
    </source>
</evidence>
<protein>
    <submittedName>
        <fullName evidence="14">Dynein regulatory complex subunit 4</fullName>
    </submittedName>
</protein>
<name>A0AAE0C610_9CHLO</name>
<dbReference type="GO" id="GO:0031514">
    <property type="term" value="C:motile cilium"/>
    <property type="evidence" value="ECO:0007669"/>
    <property type="project" value="UniProtKB-SubCell"/>
</dbReference>
<dbReference type="InterPro" id="IPR025593">
    <property type="entry name" value="GAS8_dom"/>
</dbReference>
<dbReference type="PANTHER" id="PTHR31543">
    <property type="entry name" value="DYNEIN REGULATORY COMPLEX SUBUNIT 4"/>
    <property type="match status" value="1"/>
</dbReference>
<accession>A0AAE0C610</accession>
<evidence type="ECO:0000256" key="2">
    <source>
        <dbReference type="ARBA" id="ARBA00004245"/>
    </source>
</evidence>
<keyword evidence="9" id="KW-0206">Cytoskeleton</keyword>
<evidence type="ECO:0000256" key="3">
    <source>
        <dbReference type="ARBA" id="ARBA00009859"/>
    </source>
</evidence>
<evidence type="ECO:0000256" key="1">
    <source>
        <dbReference type="ARBA" id="ARBA00004230"/>
    </source>
</evidence>
<evidence type="ECO:0000259" key="13">
    <source>
        <dbReference type="Pfam" id="PF13851"/>
    </source>
</evidence>
<dbReference type="GO" id="GO:0005794">
    <property type="term" value="C:Golgi apparatus"/>
    <property type="evidence" value="ECO:0007669"/>
    <property type="project" value="TreeGrafter"/>
</dbReference>
<evidence type="ECO:0000256" key="6">
    <source>
        <dbReference type="ARBA" id="ARBA00022846"/>
    </source>
</evidence>
<dbReference type="InterPro" id="IPR039308">
    <property type="entry name" value="GAS8"/>
</dbReference>
<evidence type="ECO:0000313" key="14">
    <source>
        <dbReference type="EMBL" id="KAK3248040.1"/>
    </source>
</evidence>
<feature type="region of interest" description="Disordered" evidence="12">
    <location>
        <begin position="1"/>
        <end position="48"/>
    </location>
</feature>
<dbReference type="GO" id="GO:0008017">
    <property type="term" value="F:microtubule binding"/>
    <property type="evidence" value="ECO:0007669"/>
    <property type="project" value="InterPro"/>
</dbReference>
<dbReference type="Proteomes" id="UP001190700">
    <property type="component" value="Unassembled WGS sequence"/>
</dbReference>
<keyword evidence="8" id="KW-0969">Cilium</keyword>
<comment type="caution">
    <text evidence="14">The sequence shown here is derived from an EMBL/GenBank/DDBJ whole genome shotgun (WGS) entry which is preliminary data.</text>
</comment>
<evidence type="ECO:0000256" key="9">
    <source>
        <dbReference type="ARBA" id="ARBA00023212"/>
    </source>
</evidence>
<feature type="coiled-coil region" evidence="11">
    <location>
        <begin position="139"/>
        <end position="423"/>
    </location>
</feature>
<dbReference type="GO" id="GO:0048870">
    <property type="term" value="P:cell motility"/>
    <property type="evidence" value="ECO:0007669"/>
    <property type="project" value="InterPro"/>
</dbReference>
<feature type="domain" description="Growth arrest-specific protein 8" evidence="13">
    <location>
        <begin position="225"/>
        <end position="424"/>
    </location>
</feature>
<keyword evidence="15" id="KW-1185">Reference proteome</keyword>
<evidence type="ECO:0000256" key="5">
    <source>
        <dbReference type="ARBA" id="ARBA00022701"/>
    </source>
</evidence>
<sequence>MPKGKEKGKKGKGKDKSPPDTAGAGDVEAASSEELNSKITTLEKEKNKEEEYRNYMQLERDKINAFWEITKKDLEDKKAELRNKDREMEEMEERHQVEIKVYKQKVKHLLYEHQNNITTLKADGEMALKLQQDEFSKREEELQQDKRSLKLDLKEMELAHEDVVRQLKLEHAKEITKLRQEFELNAKELQQKYEKKMKMLRDDLELRRKQEIHEIEERKNTHINELMKKHEKAFAEIKNYYNDITHNNLDLIKTLKEDVAEMKKKEAQNEKLMTEIAQENKRLSEPLTKALKEVEMLRHQLANYDKDKLSLAQTKARLLDAEKQLKNLDWEHEVLEQRFSQVQSERDDLYEKFEGSIYDVQQKSGLKNLMLERKLTALTEQLEKKEAQLGEVLAASNLDQSTLQQVTKKLDEVLDSKNQLIKALQYDVAKVSKAHNDLIRVYEAKLAEFGVPVEELGFRPLITNTSPGPAGLVVGA</sequence>
<evidence type="ECO:0000256" key="7">
    <source>
        <dbReference type="ARBA" id="ARBA00023054"/>
    </source>
</evidence>
<keyword evidence="4" id="KW-0963">Cytoplasm</keyword>
<organism evidence="14 15">
    <name type="scientific">Cymbomonas tetramitiformis</name>
    <dbReference type="NCBI Taxonomy" id="36881"/>
    <lineage>
        <taxon>Eukaryota</taxon>
        <taxon>Viridiplantae</taxon>
        <taxon>Chlorophyta</taxon>
        <taxon>Pyramimonadophyceae</taxon>
        <taxon>Pyramimonadales</taxon>
        <taxon>Pyramimonadaceae</taxon>
        <taxon>Cymbomonas</taxon>
    </lineage>
</organism>
<keyword evidence="6" id="KW-0282">Flagellum</keyword>
<dbReference type="EMBL" id="LGRX02028460">
    <property type="protein sequence ID" value="KAK3248040.1"/>
    <property type="molecule type" value="Genomic_DNA"/>
</dbReference>
<evidence type="ECO:0000313" key="15">
    <source>
        <dbReference type="Proteomes" id="UP001190700"/>
    </source>
</evidence>
<dbReference type="AlphaFoldDB" id="A0AAE0C610"/>
<evidence type="ECO:0000256" key="12">
    <source>
        <dbReference type="SAM" id="MobiDB-lite"/>
    </source>
</evidence>